<evidence type="ECO:0000313" key="22">
    <source>
        <dbReference type="Proteomes" id="UP000236161"/>
    </source>
</evidence>
<dbReference type="SMART" id="SM00220">
    <property type="entry name" value="S_TKc"/>
    <property type="match status" value="1"/>
</dbReference>
<feature type="region of interest" description="Disordered" evidence="18">
    <location>
        <begin position="409"/>
        <end position="443"/>
    </location>
</feature>
<evidence type="ECO:0000256" key="16">
    <source>
        <dbReference type="ARBA" id="ARBA00023180"/>
    </source>
</evidence>
<evidence type="ECO:0000256" key="9">
    <source>
        <dbReference type="ARBA" id="ARBA00022729"/>
    </source>
</evidence>
<dbReference type="EC" id="2.7.11.1" evidence="4"/>
<keyword evidence="8 19" id="KW-0812">Transmembrane</keyword>
<keyword evidence="11 17" id="KW-0547">Nucleotide-binding</keyword>
<name>A0A2I0B4F4_9ASPA</name>
<dbReference type="PROSITE" id="PS00108">
    <property type="entry name" value="PROTEIN_KINASE_ST"/>
    <property type="match status" value="1"/>
</dbReference>
<dbReference type="Gene3D" id="1.10.510.10">
    <property type="entry name" value="Transferase(Phosphotransferase) domain 1"/>
    <property type="match status" value="1"/>
</dbReference>
<keyword evidence="21" id="KW-0675">Receptor</keyword>
<evidence type="ECO:0000256" key="13">
    <source>
        <dbReference type="ARBA" id="ARBA00022840"/>
    </source>
</evidence>
<evidence type="ECO:0000256" key="6">
    <source>
        <dbReference type="ARBA" id="ARBA00022527"/>
    </source>
</evidence>
<comment type="subcellular location">
    <subcellularLocation>
        <location evidence="1">Cell membrane</location>
        <topology evidence="1">Single-pass type I membrane protein</topology>
    </subcellularLocation>
</comment>
<evidence type="ECO:0000256" key="10">
    <source>
        <dbReference type="ARBA" id="ARBA00022734"/>
    </source>
</evidence>
<keyword evidence="9" id="KW-0732">Signal</keyword>
<dbReference type="CDD" id="cd14066">
    <property type="entry name" value="STKc_IRAK"/>
    <property type="match status" value="1"/>
</dbReference>
<dbReference type="FunFam" id="1.10.510.10:FF:000342">
    <property type="entry name" value="L-type lectin-domain containing receptor kinase VIII.1"/>
    <property type="match status" value="1"/>
</dbReference>
<accession>A0A2I0B4F4</accession>
<dbReference type="GO" id="GO:0005524">
    <property type="term" value="F:ATP binding"/>
    <property type="evidence" value="ECO:0007669"/>
    <property type="project" value="UniProtKB-UniRule"/>
</dbReference>
<evidence type="ECO:0000256" key="1">
    <source>
        <dbReference type="ARBA" id="ARBA00004251"/>
    </source>
</evidence>
<dbReference type="OrthoDB" id="2019747at2759"/>
<evidence type="ECO:0000256" key="18">
    <source>
        <dbReference type="SAM" id="MobiDB-lite"/>
    </source>
</evidence>
<keyword evidence="6" id="KW-0723">Serine/threonine-protein kinase</keyword>
<organism evidence="21 22">
    <name type="scientific">Apostasia shenzhenica</name>
    <dbReference type="NCBI Taxonomy" id="1088818"/>
    <lineage>
        <taxon>Eukaryota</taxon>
        <taxon>Viridiplantae</taxon>
        <taxon>Streptophyta</taxon>
        <taxon>Embryophyta</taxon>
        <taxon>Tracheophyta</taxon>
        <taxon>Spermatophyta</taxon>
        <taxon>Magnoliopsida</taxon>
        <taxon>Liliopsida</taxon>
        <taxon>Asparagales</taxon>
        <taxon>Orchidaceae</taxon>
        <taxon>Apostasioideae</taxon>
        <taxon>Apostasia</taxon>
    </lineage>
</organism>
<evidence type="ECO:0000256" key="19">
    <source>
        <dbReference type="SAM" id="Phobius"/>
    </source>
</evidence>
<sequence length="900" mass="96486">MQDGIGRHNQRNEPVKNLYLNNGIYKITVHGRIDTVDLSVLNHEAPWWAKGRPVQFRSILLPCSRTGRRLSVTPVHGSSHDSPLGLSRVRPALQPTAALWLLHFTNLRTQGILHSPIRFSTAIRISLARLLFLTSNGSPEQLIMRPQKDGRLRYWRCSITLTELVFTTLVVVQGAAAARFDFTTLTLGSLKLLGDAHLNNGSIHLSRDLPVPNSGAGRALFAEPVRLRHPATGAALAFSTFFAFSVTNLNPSSVGGGLAFLLTSDDRAVGDPGGFLGLVARSGGANSAVVGVEFDTVMDVEFEDINGNHVGLDLNTMVSAMVSDLDSAGIDLKSGNRINAWIDYAGGVLQAFISYSEVQPENPVLAFPVDLAQFVEDFMFVGFSGSTQGSTEIHSIEWWSFSSSSSSPASSESPPPMLPRPSSPASSTSLSKPPPATISPTVSIAEGPIDGSIKSHSSSSCHNNSLCRQGAAAVAGVATAGAFFIAACAVFGVWAFTRRAKSLNKFDPLAAAAEVVNTPREFSYRDLIAATRGFNSSKIIGNGAFGTVYKGIMPETGAMVAVKRCINAAGGGEFLSELTIIASLRHRHLVRLLGWCQEKGEILLVYDYMRHGSLDKALFEPSTPALPWRHRRKILVGVASALAYLHHECERQVIHRDVKSSNVMLDEDFHPRLGDFGLARQIDHDQSPDATVTAGTMGYLAPEYLLTGRASDKTDVFSFGALVLEVVSGRRPIDDSATSTAVQRRISLVEWVWGLHGEGRLMEAADGRMKGEFDEGEVIRVLLVGLGCSSPDPVDRPGMRSVVQMLSGEAPPPSVPTAKPSMSFSASHHLLLSLQDSVSDYNALGLNLSSSSSSSSSLRSTLRGGAGGVAIELPTAGGRLGLMNLTYSKGVKRPVMRKSV</sequence>
<keyword evidence="22" id="KW-1185">Reference proteome</keyword>
<reference evidence="21 22" key="1">
    <citation type="journal article" date="2017" name="Nature">
        <title>The Apostasia genome and the evolution of orchids.</title>
        <authorList>
            <person name="Zhang G.Q."/>
            <person name="Liu K.W."/>
            <person name="Li Z."/>
            <person name="Lohaus R."/>
            <person name="Hsiao Y.Y."/>
            <person name="Niu S.C."/>
            <person name="Wang J.Y."/>
            <person name="Lin Y.C."/>
            <person name="Xu Q."/>
            <person name="Chen L.J."/>
            <person name="Yoshida K."/>
            <person name="Fujiwara S."/>
            <person name="Wang Z.W."/>
            <person name="Zhang Y.Q."/>
            <person name="Mitsuda N."/>
            <person name="Wang M."/>
            <person name="Liu G.H."/>
            <person name="Pecoraro L."/>
            <person name="Huang H.X."/>
            <person name="Xiao X.J."/>
            <person name="Lin M."/>
            <person name="Wu X.Y."/>
            <person name="Wu W.L."/>
            <person name="Chen Y.Y."/>
            <person name="Chang S.B."/>
            <person name="Sakamoto S."/>
            <person name="Ohme-Takagi M."/>
            <person name="Yagi M."/>
            <person name="Zeng S.J."/>
            <person name="Shen C.Y."/>
            <person name="Yeh C.M."/>
            <person name="Luo Y.B."/>
            <person name="Tsai W.C."/>
            <person name="Van de Peer Y."/>
            <person name="Liu Z.J."/>
        </authorList>
    </citation>
    <scope>NUCLEOTIDE SEQUENCE [LARGE SCALE GENOMIC DNA]</scope>
    <source>
        <strain evidence="22">cv. Shenzhen</strain>
        <tissue evidence="21">Stem</tissue>
    </source>
</reference>
<evidence type="ECO:0000256" key="17">
    <source>
        <dbReference type="PROSITE-ProRule" id="PRU10141"/>
    </source>
</evidence>
<keyword evidence="5" id="KW-1003">Cell membrane</keyword>
<evidence type="ECO:0000256" key="15">
    <source>
        <dbReference type="ARBA" id="ARBA00023136"/>
    </source>
</evidence>
<evidence type="ECO:0000256" key="3">
    <source>
        <dbReference type="ARBA" id="ARBA00010217"/>
    </source>
</evidence>
<evidence type="ECO:0000256" key="2">
    <source>
        <dbReference type="ARBA" id="ARBA00008536"/>
    </source>
</evidence>
<dbReference type="InterPro" id="IPR011009">
    <property type="entry name" value="Kinase-like_dom_sf"/>
</dbReference>
<feature type="transmembrane region" description="Helical" evidence="19">
    <location>
        <begin position="470"/>
        <end position="496"/>
    </location>
</feature>
<feature type="domain" description="Protein kinase" evidence="20">
    <location>
        <begin position="534"/>
        <end position="815"/>
    </location>
</feature>
<dbReference type="Gene3D" id="3.30.200.20">
    <property type="entry name" value="Phosphorylase Kinase, domain 1"/>
    <property type="match status" value="1"/>
</dbReference>
<keyword evidence="12 21" id="KW-0418">Kinase</keyword>
<dbReference type="Proteomes" id="UP000236161">
    <property type="component" value="Unassembled WGS sequence"/>
</dbReference>
<gene>
    <name evidence="21" type="primary">LECRK81</name>
    <name evidence="21" type="ORF">AXF42_Ash012259</name>
</gene>
<evidence type="ECO:0000256" key="7">
    <source>
        <dbReference type="ARBA" id="ARBA00022679"/>
    </source>
</evidence>
<dbReference type="InterPro" id="IPR000719">
    <property type="entry name" value="Prot_kinase_dom"/>
</dbReference>
<evidence type="ECO:0000256" key="12">
    <source>
        <dbReference type="ARBA" id="ARBA00022777"/>
    </source>
</evidence>
<keyword evidence="15 19" id="KW-0472">Membrane</keyword>
<dbReference type="InterPro" id="IPR001220">
    <property type="entry name" value="Legume_lectin_dom"/>
</dbReference>
<keyword evidence="10 21" id="KW-0430">Lectin</keyword>
<dbReference type="STRING" id="1088818.A0A2I0B4F4"/>
<keyword evidence="7 21" id="KW-0808">Transferase</keyword>
<evidence type="ECO:0000259" key="20">
    <source>
        <dbReference type="PROSITE" id="PS50011"/>
    </source>
</evidence>
<dbReference type="InterPro" id="IPR008271">
    <property type="entry name" value="Ser/Thr_kinase_AS"/>
</dbReference>
<dbReference type="PROSITE" id="PS00107">
    <property type="entry name" value="PROTEIN_KINASE_ATP"/>
    <property type="match status" value="1"/>
</dbReference>
<dbReference type="InterPro" id="IPR017441">
    <property type="entry name" value="Protein_kinase_ATP_BS"/>
</dbReference>
<evidence type="ECO:0000256" key="14">
    <source>
        <dbReference type="ARBA" id="ARBA00022989"/>
    </source>
</evidence>
<dbReference type="Pfam" id="PF00069">
    <property type="entry name" value="Pkinase"/>
    <property type="match status" value="1"/>
</dbReference>
<evidence type="ECO:0000313" key="21">
    <source>
        <dbReference type="EMBL" id="PKA62672.1"/>
    </source>
</evidence>
<proteinExistence type="inferred from homology"/>
<dbReference type="Pfam" id="PF00139">
    <property type="entry name" value="Lectin_legB"/>
    <property type="match status" value="1"/>
</dbReference>
<dbReference type="GO" id="GO:0004674">
    <property type="term" value="F:protein serine/threonine kinase activity"/>
    <property type="evidence" value="ECO:0007669"/>
    <property type="project" value="UniProtKB-KW"/>
</dbReference>
<dbReference type="InterPro" id="IPR050528">
    <property type="entry name" value="L-type_Lectin-RKs"/>
</dbReference>
<dbReference type="SUPFAM" id="SSF56112">
    <property type="entry name" value="Protein kinase-like (PK-like)"/>
    <property type="match status" value="1"/>
</dbReference>
<dbReference type="FunFam" id="2.60.120.200:FF:000141">
    <property type="entry name" value="L-type lectin-domain containing receptor kinase VIII.1"/>
    <property type="match status" value="1"/>
</dbReference>
<evidence type="ECO:0000256" key="5">
    <source>
        <dbReference type="ARBA" id="ARBA00022475"/>
    </source>
</evidence>
<dbReference type="AlphaFoldDB" id="A0A2I0B4F4"/>
<keyword evidence="14 19" id="KW-1133">Transmembrane helix</keyword>
<dbReference type="Gene3D" id="2.60.120.200">
    <property type="match status" value="1"/>
</dbReference>
<dbReference type="PANTHER" id="PTHR27007">
    <property type="match status" value="1"/>
</dbReference>
<evidence type="ECO:0000256" key="11">
    <source>
        <dbReference type="ARBA" id="ARBA00022741"/>
    </source>
</evidence>
<feature type="compositionally biased region" description="Pro residues" evidence="18">
    <location>
        <begin position="413"/>
        <end position="422"/>
    </location>
</feature>
<dbReference type="SUPFAM" id="SSF49899">
    <property type="entry name" value="Concanavalin A-like lectins/glucanases"/>
    <property type="match status" value="1"/>
</dbReference>
<keyword evidence="13 17" id="KW-0067">ATP-binding</keyword>
<comment type="similarity">
    <text evidence="2">In the N-terminal section; belongs to the leguminous lectin family.</text>
</comment>
<dbReference type="CDD" id="cd06899">
    <property type="entry name" value="lectin_legume_LecRK_Arcelin_ConA"/>
    <property type="match status" value="1"/>
</dbReference>
<dbReference type="PROSITE" id="PS50011">
    <property type="entry name" value="PROTEIN_KINASE_DOM"/>
    <property type="match status" value="1"/>
</dbReference>
<dbReference type="GO" id="GO:0005886">
    <property type="term" value="C:plasma membrane"/>
    <property type="evidence" value="ECO:0007669"/>
    <property type="project" value="UniProtKB-SubCell"/>
</dbReference>
<dbReference type="GO" id="GO:0030246">
    <property type="term" value="F:carbohydrate binding"/>
    <property type="evidence" value="ECO:0007669"/>
    <property type="project" value="UniProtKB-KW"/>
</dbReference>
<keyword evidence="16" id="KW-0325">Glycoprotein</keyword>
<evidence type="ECO:0000256" key="4">
    <source>
        <dbReference type="ARBA" id="ARBA00012513"/>
    </source>
</evidence>
<dbReference type="EMBL" id="KZ451916">
    <property type="protein sequence ID" value="PKA62672.1"/>
    <property type="molecule type" value="Genomic_DNA"/>
</dbReference>
<evidence type="ECO:0000256" key="8">
    <source>
        <dbReference type="ARBA" id="ARBA00022692"/>
    </source>
</evidence>
<comment type="similarity">
    <text evidence="3">In the C-terminal section; belongs to the protein kinase superfamily. Ser/Thr protein kinase family.</text>
</comment>
<dbReference type="InterPro" id="IPR013320">
    <property type="entry name" value="ConA-like_dom_sf"/>
</dbReference>
<dbReference type="FunFam" id="3.30.200.20:FF:000039">
    <property type="entry name" value="receptor-like protein kinase FERONIA"/>
    <property type="match status" value="1"/>
</dbReference>
<protein>
    <recommendedName>
        <fullName evidence="4">non-specific serine/threonine protein kinase</fullName>
        <ecNumber evidence="4">2.7.11.1</ecNumber>
    </recommendedName>
</protein>
<feature type="binding site" evidence="17">
    <location>
        <position position="563"/>
    </location>
    <ligand>
        <name>ATP</name>
        <dbReference type="ChEBI" id="CHEBI:30616"/>
    </ligand>
</feature>